<name>D3IVN4_PHYED</name>
<reference evidence="3" key="1">
    <citation type="journal article" date="2010" name="J. Integr. Plant Biol.">
        <title>Insights into the bamboo genome: syntenic relationships to rice and sorghum.</title>
        <authorList>
            <person name="Gui Y.J."/>
            <person name="Zhou Y."/>
            <person name="Wang Y."/>
            <person name="Wang S."/>
            <person name="Wang S.Y."/>
            <person name="Hu Y."/>
            <person name="Bo S.P."/>
            <person name="Chen H."/>
            <person name="Zhou C.P."/>
            <person name="Ma N.X."/>
            <person name="Zhang T.Z."/>
            <person name="Fan L.J."/>
        </authorList>
    </citation>
    <scope>NUCLEOTIDE SEQUENCE</scope>
    <source>
        <tissue evidence="3">Shoot</tissue>
    </source>
</reference>
<evidence type="ECO:0000313" key="3">
    <source>
        <dbReference type="EMBL" id="ADB85374.1"/>
    </source>
</evidence>
<proteinExistence type="predicted"/>
<protein>
    <submittedName>
        <fullName evidence="3">Putative retrotransposon protein</fullName>
    </submittedName>
</protein>
<organism evidence="3">
    <name type="scientific">Phyllostachys edulis</name>
    <name type="common">Tortoise shell bamboo</name>
    <name type="synonym">Bambusa edulis</name>
    <dbReference type="NCBI Taxonomy" id="38705"/>
    <lineage>
        <taxon>Eukaryota</taxon>
        <taxon>Viridiplantae</taxon>
        <taxon>Streptophyta</taxon>
        <taxon>Embryophyta</taxon>
        <taxon>Tracheophyta</taxon>
        <taxon>Spermatophyta</taxon>
        <taxon>Magnoliopsida</taxon>
        <taxon>Liliopsida</taxon>
        <taxon>Poales</taxon>
        <taxon>Poaceae</taxon>
        <taxon>BOP clade</taxon>
        <taxon>Bambusoideae</taxon>
        <taxon>Arundinarodae</taxon>
        <taxon>Arundinarieae</taxon>
        <taxon>Arundinariinae</taxon>
        <taxon>Phyllostachys</taxon>
    </lineage>
</organism>
<feature type="region of interest" description="Disordered" evidence="1">
    <location>
        <begin position="106"/>
        <end position="144"/>
    </location>
</feature>
<dbReference type="Pfam" id="PF22936">
    <property type="entry name" value="Pol_BBD"/>
    <property type="match status" value="1"/>
</dbReference>
<dbReference type="InterPro" id="IPR054722">
    <property type="entry name" value="PolX-like_BBD"/>
</dbReference>
<dbReference type="AlphaFoldDB" id="D3IVN4"/>
<feature type="domain" description="Retrovirus-related Pol polyprotein from transposon TNT 1-94-like beta-barrel" evidence="2">
    <location>
        <begin position="189"/>
        <end position="268"/>
    </location>
</feature>
<sequence>MTMRMSIERVREANAQKLRKEFEDIEFNDGNTLEEEKVVKKFLRVVPPRYTQVAISIETLLDLSTLLIEELISRLRSLEKRYMRDDSGGSSGRLLLTEEEWLAHVKKREQGDSSSGGDKCYRGKPRGHGRGTGGYDGKDGGSSNAHRDMSQVCALIEASVGAGTDMVLNEVHPQVHLGHEEDAHDDASYLDTDASNHLSGCQASFAEMNEGITGFVKFNNGSVVDIHGCGTVLFTCRNGEHLVLIGVYYIPRLHSNIVSLRQLDENGYQTLIQDGMLTIRDRQRRILGRVNRTRNRLYVLTLSITQPVCLSVWCGDDAWRLEQRS</sequence>
<evidence type="ECO:0000256" key="1">
    <source>
        <dbReference type="SAM" id="MobiDB-lite"/>
    </source>
</evidence>
<accession>D3IVN4</accession>
<evidence type="ECO:0000259" key="2">
    <source>
        <dbReference type="Pfam" id="PF22936"/>
    </source>
</evidence>
<dbReference type="EMBL" id="GQ252871">
    <property type="protein sequence ID" value="ADB85374.1"/>
    <property type="molecule type" value="Genomic_DNA"/>
</dbReference>